<dbReference type="Proteomes" id="UP000054359">
    <property type="component" value="Unassembled WGS sequence"/>
</dbReference>
<protein>
    <submittedName>
        <fullName evidence="1">Uncharacterized protein</fullName>
    </submittedName>
</protein>
<dbReference type="EMBL" id="KK114882">
    <property type="protein sequence ID" value="KFM63609.1"/>
    <property type="molecule type" value="Genomic_DNA"/>
</dbReference>
<feature type="non-terminal residue" evidence="1">
    <location>
        <position position="48"/>
    </location>
</feature>
<sequence length="48" mass="6157">MYKYIHRLEKLKIHTVENTYFIMQKYIYMQLREKIKIKICKICNLEFR</sequence>
<dbReference type="AlphaFoldDB" id="A0A087TES0"/>
<keyword evidence="2" id="KW-1185">Reference proteome</keyword>
<organism evidence="1 2">
    <name type="scientific">Stegodyphus mimosarum</name>
    <name type="common">African social velvet spider</name>
    <dbReference type="NCBI Taxonomy" id="407821"/>
    <lineage>
        <taxon>Eukaryota</taxon>
        <taxon>Metazoa</taxon>
        <taxon>Ecdysozoa</taxon>
        <taxon>Arthropoda</taxon>
        <taxon>Chelicerata</taxon>
        <taxon>Arachnida</taxon>
        <taxon>Araneae</taxon>
        <taxon>Araneomorphae</taxon>
        <taxon>Entelegynae</taxon>
        <taxon>Eresoidea</taxon>
        <taxon>Eresidae</taxon>
        <taxon>Stegodyphus</taxon>
    </lineage>
</organism>
<gene>
    <name evidence="1" type="ORF">X975_06041</name>
</gene>
<evidence type="ECO:0000313" key="1">
    <source>
        <dbReference type="EMBL" id="KFM63609.1"/>
    </source>
</evidence>
<accession>A0A087TES0</accession>
<evidence type="ECO:0000313" key="2">
    <source>
        <dbReference type="Proteomes" id="UP000054359"/>
    </source>
</evidence>
<name>A0A087TES0_STEMI</name>
<reference evidence="1 2" key="1">
    <citation type="submission" date="2013-11" db="EMBL/GenBank/DDBJ databases">
        <title>Genome sequencing of Stegodyphus mimosarum.</title>
        <authorList>
            <person name="Bechsgaard J."/>
        </authorList>
    </citation>
    <scope>NUCLEOTIDE SEQUENCE [LARGE SCALE GENOMIC DNA]</scope>
</reference>
<proteinExistence type="predicted"/>